<dbReference type="EMBL" id="CABPSA010000005">
    <property type="protein sequence ID" value="VVE20831.1"/>
    <property type="molecule type" value="Genomic_DNA"/>
</dbReference>
<dbReference type="SUPFAM" id="SSF53955">
    <property type="entry name" value="Lysozyme-like"/>
    <property type="match status" value="1"/>
</dbReference>
<dbReference type="InterPro" id="IPR008258">
    <property type="entry name" value="Transglycosylase_SLT_dom_1"/>
</dbReference>
<keyword evidence="1" id="KW-0732">Signal</keyword>
<dbReference type="Pfam" id="PF01464">
    <property type="entry name" value="SLT"/>
    <property type="match status" value="1"/>
</dbReference>
<feature type="chain" id="PRO_5023007117" evidence="1">
    <location>
        <begin position="31"/>
        <end position="173"/>
    </location>
</feature>
<reference evidence="3 4" key="1">
    <citation type="submission" date="2019-08" db="EMBL/GenBank/DDBJ databases">
        <authorList>
            <person name="Peeters C."/>
        </authorList>
    </citation>
    <scope>NUCLEOTIDE SEQUENCE [LARGE SCALE GENOMIC DNA]</scope>
    <source>
        <strain evidence="3 4">LMG 31010</strain>
    </source>
</reference>
<organism evidence="3 4">
    <name type="scientific">Pandoraea commovens</name>
    <dbReference type="NCBI Taxonomy" id="2508289"/>
    <lineage>
        <taxon>Bacteria</taxon>
        <taxon>Pseudomonadati</taxon>
        <taxon>Pseudomonadota</taxon>
        <taxon>Betaproteobacteria</taxon>
        <taxon>Burkholderiales</taxon>
        <taxon>Burkholderiaceae</taxon>
        <taxon>Pandoraea</taxon>
    </lineage>
</organism>
<feature type="signal peptide" evidence="1">
    <location>
        <begin position="1"/>
        <end position="30"/>
    </location>
</feature>
<feature type="domain" description="Transglycosylase SLT" evidence="2">
    <location>
        <begin position="31"/>
        <end position="147"/>
    </location>
</feature>
<dbReference type="Proteomes" id="UP000343335">
    <property type="component" value="Unassembled WGS sequence"/>
</dbReference>
<protein>
    <submittedName>
        <fullName evidence="3">Invasion protein IagB</fullName>
    </submittedName>
</protein>
<dbReference type="CDD" id="cd13400">
    <property type="entry name" value="LT_IagB-like"/>
    <property type="match status" value="1"/>
</dbReference>
<accession>A0A5E4W8S8</accession>
<dbReference type="InterPro" id="IPR023346">
    <property type="entry name" value="Lysozyme-like_dom_sf"/>
</dbReference>
<dbReference type="Gene3D" id="1.10.530.10">
    <property type="match status" value="1"/>
</dbReference>
<dbReference type="AlphaFoldDB" id="A0A5E4W8S8"/>
<evidence type="ECO:0000313" key="3">
    <source>
        <dbReference type="EMBL" id="VVE20831.1"/>
    </source>
</evidence>
<evidence type="ECO:0000313" key="4">
    <source>
        <dbReference type="Proteomes" id="UP000343335"/>
    </source>
</evidence>
<dbReference type="RefSeq" id="WP_217426169.1">
    <property type="nucleotide sequence ID" value="NZ_CABPSA010000005.1"/>
</dbReference>
<sequence>MTRILCTVYKVAAAMFIGLLGIGFSSTASADCWFKAGQQHNIDPLLLYSIAKVESSLNPNAFNRNRNGTYDVGLMQINSSHLPWLSKVGITRESLVTDSCTSVMVGAQILSGFIAQYGYTWEAVGAYNAGGRADRREHRQRYATKVWRHYVALQQAEKSRHPGQKLAVRNRGS</sequence>
<proteinExistence type="predicted"/>
<evidence type="ECO:0000259" key="2">
    <source>
        <dbReference type="Pfam" id="PF01464"/>
    </source>
</evidence>
<name>A0A5E4W8S8_9BURK</name>
<evidence type="ECO:0000256" key="1">
    <source>
        <dbReference type="SAM" id="SignalP"/>
    </source>
</evidence>
<gene>
    <name evidence="3" type="ORF">PCO31010_03152</name>
</gene>